<dbReference type="Pfam" id="PF02369">
    <property type="entry name" value="Big_1"/>
    <property type="match status" value="1"/>
</dbReference>
<proteinExistence type="inferred from homology"/>
<gene>
    <name evidence="5" type="ORF">COY52_04915</name>
</gene>
<dbReference type="InterPro" id="IPR008964">
    <property type="entry name" value="Invasin/intimin_cell_adhesion"/>
</dbReference>
<feature type="signal peptide" evidence="2">
    <location>
        <begin position="1"/>
        <end position="27"/>
    </location>
</feature>
<dbReference type="InterPro" id="IPR013783">
    <property type="entry name" value="Ig-like_fold"/>
</dbReference>
<feature type="chain" id="PRO_5014941581" description="Big-1 domain-containing protein" evidence="2">
    <location>
        <begin position="28"/>
        <end position="216"/>
    </location>
</feature>
<dbReference type="SUPFAM" id="SSF49373">
    <property type="entry name" value="Invasin/intimin cell-adhesion fragments"/>
    <property type="match status" value="1"/>
</dbReference>
<dbReference type="Gene3D" id="2.60.40.10">
    <property type="entry name" value="Immunoglobulins"/>
    <property type="match status" value="1"/>
</dbReference>
<comment type="caution">
    <text evidence="5">The sequence shown here is derived from an EMBL/GenBank/DDBJ whole genome shotgun (WGS) entry which is preliminary data.</text>
</comment>
<evidence type="ECO:0000256" key="1">
    <source>
        <dbReference type="ARBA" id="ARBA00010116"/>
    </source>
</evidence>
<dbReference type="AlphaFoldDB" id="A0A2M7SCI8"/>
<dbReference type="InterPro" id="IPR045351">
    <property type="entry name" value="DUF6531"/>
</dbReference>
<sequence length="216" mass="23733">MSKKQKIFFLLILCFSIYQIQSSICSAQVISGPFDFTATAYPEIAYNAGFSTVTVIVTQQSGKFIKDWPVKLTIEGDAVFISSSSKSVTLNTNDSGTVKAALYPQKVGTCKVKVEIFGSISGTKYINISFLYIPGNPTGIPCRGTQRTVEGVNTLNGNLCFTVRDFKISGRGPDIEFFRTYNSQSDYIGILGKGWVCNYDMRILNPSAGDTIYFYG</sequence>
<evidence type="ECO:0000259" key="4">
    <source>
        <dbReference type="Pfam" id="PF20148"/>
    </source>
</evidence>
<name>A0A2M7SCI8_9BACT</name>
<evidence type="ECO:0008006" key="7">
    <source>
        <dbReference type="Google" id="ProtNLM"/>
    </source>
</evidence>
<organism evidence="5 6">
    <name type="scientific">Candidatus Desantisbacteria bacterium CG_4_10_14_0_8_um_filter_48_22</name>
    <dbReference type="NCBI Taxonomy" id="1974543"/>
    <lineage>
        <taxon>Bacteria</taxon>
        <taxon>Candidatus Desantisiibacteriota</taxon>
    </lineage>
</organism>
<accession>A0A2M7SCI8</accession>
<keyword evidence="2" id="KW-0732">Signal</keyword>
<evidence type="ECO:0000313" key="5">
    <source>
        <dbReference type="EMBL" id="PIZ17235.1"/>
    </source>
</evidence>
<dbReference type="InterPro" id="IPR003344">
    <property type="entry name" value="Big_1_dom"/>
</dbReference>
<dbReference type="EMBL" id="PFMR01000133">
    <property type="protein sequence ID" value="PIZ17235.1"/>
    <property type="molecule type" value="Genomic_DNA"/>
</dbReference>
<reference evidence="6" key="1">
    <citation type="submission" date="2017-09" db="EMBL/GenBank/DDBJ databases">
        <title>Depth-based differentiation of microbial function through sediment-hosted aquifers and enrichment of novel symbionts in the deep terrestrial subsurface.</title>
        <authorList>
            <person name="Probst A.J."/>
            <person name="Ladd B."/>
            <person name="Jarett J.K."/>
            <person name="Geller-Mcgrath D.E."/>
            <person name="Sieber C.M.K."/>
            <person name="Emerson J.B."/>
            <person name="Anantharaman K."/>
            <person name="Thomas B.C."/>
            <person name="Malmstrom R."/>
            <person name="Stieglmeier M."/>
            <person name="Klingl A."/>
            <person name="Woyke T."/>
            <person name="Ryan C.M."/>
            <person name="Banfield J.F."/>
        </authorList>
    </citation>
    <scope>NUCLEOTIDE SEQUENCE [LARGE SCALE GENOMIC DNA]</scope>
</reference>
<comment type="similarity">
    <text evidence="1">Belongs to the intimin/invasin family.</text>
</comment>
<feature type="domain" description="Big-1" evidence="3">
    <location>
        <begin position="36"/>
        <end position="123"/>
    </location>
</feature>
<evidence type="ECO:0000256" key="2">
    <source>
        <dbReference type="SAM" id="SignalP"/>
    </source>
</evidence>
<evidence type="ECO:0000313" key="6">
    <source>
        <dbReference type="Proteomes" id="UP000229307"/>
    </source>
</evidence>
<dbReference type="Proteomes" id="UP000229307">
    <property type="component" value="Unassembled WGS sequence"/>
</dbReference>
<evidence type="ECO:0000259" key="3">
    <source>
        <dbReference type="Pfam" id="PF02369"/>
    </source>
</evidence>
<protein>
    <recommendedName>
        <fullName evidence="7">Big-1 domain-containing protein</fullName>
    </recommendedName>
</protein>
<dbReference type="Pfam" id="PF20148">
    <property type="entry name" value="DUF6531"/>
    <property type="match status" value="1"/>
</dbReference>
<feature type="domain" description="DUF6531" evidence="4">
    <location>
        <begin position="151"/>
        <end position="206"/>
    </location>
</feature>